<dbReference type="EMBL" id="CAJVQB010004279">
    <property type="protein sequence ID" value="CAG8631564.1"/>
    <property type="molecule type" value="Genomic_DNA"/>
</dbReference>
<evidence type="ECO:0000313" key="1">
    <source>
        <dbReference type="EMBL" id="CAG8631564.1"/>
    </source>
</evidence>
<comment type="caution">
    <text evidence="1">The sequence shown here is derived from an EMBL/GenBank/DDBJ whole genome shotgun (WGS) entry which is preliminary data.</text>
</comment>
<protein>
    <submittedName>
        <fullName evidence="1">22544_t:CDS:1</fullName>
    </submittedName>
</protein>
<proteinExistence type="predicted"/>
<keyword evidence="2" id="KW-1185">Reference proteome</keyword>
<reference evidence="1 2" key="1">
    <citation type="submission" date="2021-06" db="EMBL/GenBank/DDBJ databases">
        <authorList>
            <person name="Kallberg Y."/>
            <person name="Tangrot J."/>
            <person name="Rosling A."/>
        </authorList>
    </citation>
    <scope>NUCLEOTIDE SEQUENCE [LARGE SCALE GENOMIC DNA]</scope>
    <source>
        <strain evidence="1 2">120-4 pot B 10/14</strain>
    </source>
</reference>
<organism evidence="1 2">
    <name type="scientific">Gigaspora margarita</name>
    <dbReference type="NCBI Taxonomy" id="4874"/>
    <lineage>
        <taxon>Eukaryota</taxon>
        <taxon>Fungi</taxon>
        <taxon>Fungi incertae sedis</taxon>
        <taxon>Mucoromycota</taxon>
        <taxon>Glomeromycotina</taxon>
        <taxon>Glomeromycetes</taxon>
        <taxon>Diversisporales</taxon>
        <taxon>Gigasporaceae</taxon>
        <taxon>Gigaspora</taxon>
    </lineage>
</organism>
<evidence type="ECO:0000313" key="2">
    <source>
        <dbReference type="Proteomes" id="UP000789901"/>
    </source>
</evidence>
<name>A0ABN7UM82_GIGMA</name>
<gene>
    <name evidence="1" type="ORF">GMARGA_LOCUS8361</name>
</gene>
<dbReference type="Proteomes" id="UP000789901">
    <property type="component" value="Unassembled WGS sequence"/>
</dbReference>
<accession>A0ABN7UM82</accession>
<sequence length="112" mass="13075">MPVWVEKKSKQPNQLVLNISLLEIVADKRKKKWVLSEKDEAFKIREKKDKTIQFDEGWKVIPKNVIGKTELNMQMQANFNLVSLVQETYCKDSMENESSSKSCAAWRAQKEN</sequence>